<dbReference type="PANTHER" id="PTHR43649">
    <property type="entry name" value="ARABINOSE-BINDING PROTEIN-RELATED"/>
    <property type="match status" value="1"/>
</dbReference>
<dbReference type="InterPro" id="IPR050490">
    <property type="entry name" value="Bact_solute-bd_prot1"/>
</dbReference>
<dbReference type="EMBL" id="BA000039">
    <property type="protein sequence ID" value="BAC09600.1"/>
    <property type="molecule type" value="Genomic_DNA"/>
</dbReference>
<organism evidence="1 2">
    <name type="scientific">Thermosynechococcus vestitus (strain NIES-2133 / IAM M-273 / BP-1)</name>
    <dbReference type="NCBI Taxonomy" id="197221"/>
    <lineage>
        <taxon>Bacteria</taxon>
        <taxon>Bacillati</taxon>
        <taxon>Cyanobacteriota</taxon>
        <taxon>Cyanophyceae</taxon>
        <taxon>Acaryochloridales</taxon>
        <taxon>Thermosynechococcaceae</taxon>
        <taxon>Thermosynechococcus</taxon>
    </lineage>
</organism>
<dbReference type="KEGG" id="tel:tlr2048"/>
<dbReference type="eggNOG" id="COG1653">
    <property type="taxonomic scope" value="Bacteria"/>
</dbReference>
<dbReference type="Pfam" id="PF01547">
    <property type="entry name" value="SBP_bac_1"/>
    <property type="match status" value="1"/>
</dbReference>
<gene>
    <name evidence="1" type="ordered locus">tlr2048</name>
</gene>
<dbReference type="SUPFAM" id="SSF53850">
    <property type="entry name" value="Periplasmic binding protein-like II"/>
    <property type="match status" value="1"/>
</dbReference>
<reference evidence="1 2" key="1">
    <citation type="journal article" date="2002" name="DNA Res.">
        <title>Complete genome structure of the thermophilic cyanobacterium Thermosynechococcus elongatus BP-1.</title>
        <authorList>
            <person name="Nakamura Y."/>
            <person name="Kaneko T."/>
            <person name="Sato S."/>
            <person name="Ikeuchi M."/>
            <person name="Katoh H."/>
            <person name="Sasamoto S."/>
            <person name="Watanabe A."/>
            <person name="Iriguchi M."/>
            <person name="Kawashima K."/>
            <person name="Kimura T."/>
            <person name="Kishida Y."/>
            <person name="Kiyokawa C."/>
            <person name="Kohara M."/>
            <person name="Matsumoto M."/>
            <person name="Matsuno A."/>
            <person name="Nakazaki N."/>
            <person name="Shimpo S."/>
            <person name="Sugimoto M."/>
            <person name="Takeuchi C."/>
            <person name="Yamada M."/>
            <person name="Tabata S."/>
        </authorList>
    </citation>
    <scope>NUCLEOTIDE SEQUENCE [LARGE SCALE GENOMIC DNA]</scope>
    <source>
        <strain evidence="2">IAM M-273 / NIES-2133 / BP-1</strain>
    </source>
</reference>
<dbReference type="CDD" id="cd13585">
    <property type="entry name" value="PBP2_TMBP_like"/>
    <property type="match status" value="1"/>
</dbReference>
<evidence type="ECO:0000313" key="1">
    <source>
        <dbReference type="EMBL" id="BAC09600.1"/>
    </source>
</evidence>
<dbReference type="STRING" id="197221.gene:10748657"/>
<name>Q8DHB1_THEVB</name>
<keyword evidence="2" id="KW-1185">Reference proteome</keyword>
<dbReference type="PATRIC" id="fig|197221.4.peg.2144"/>
<protein>
    <submittedName>
        <fullName evidence="1">Periplasmic sugar-binding protein of sugar ABC transporter</fullName>
    </submittedName>
</protein>
<dbReference type="Gene3D" id="3.40.190.10">
    <property type="entry name" value="Periplasmic binding protein-like II"/>
    <property type="match status" value="2"/>
</dbReference>
<sequence>MLARLNCHRFRVLAMQRWQRWFSGLLVGLWLAILTSCATAPPPQGTQIEFWTMQLQPKFTDYFNRLIAEFEAQHPNVHVRWVDIPWTAMQTKILMAVLAGTAPDVVNLNPDFAALLAGRNAWLNLNDYVPPAVRERYLPNIWQATTLEGKSFAVPWYLTSRVTIYNKAILAAAGVDRPPQTFAELASVAKAVKEKTGKYAFFITMVPEDSAELMQTMVQMGVSLVDDQGRAAFNSPAGKAVFQYWLDLYRQGLLPPQVLTEGHRQGIELYQSGQTALLMTSPEFLNAIATNAPSIAAVSAAAPQLTGETGKKNVAVMNLLVPRQSRHPELAVQFALFVTNHENQLAFAKEANVLPSTQAALADAYFRTIGENATPVDIARCISAAQINQAEVLIPPLRDIKELQRLLYENLQAVLLGQKTIDRALKDAETAWNGRLG</sequence>
<dbReference type="Proteomes" id="UP000000440">
    <property type="component" value="Chromosome"/>
</dbReference>
<dbReference type="AlphaFoldDB" id="Q8DHB1"/>
<accession>Q8DHB1</accession>
<dbReference type="InterPro" id="IPR006059">
    <property type="entry name" value="SBP"/>
</dbReference>
<proteinExistence type="predicted"/>
<evidence type="ECO:0000313" key="2">
    <source>
        <dbReference type="Proteomes" id="UP000000440"/>
    </source>
</evidence>
<dbReference type="PANTHER" id="PTHR43649:SF12">
    <property type="entry name" value="DIACETYLCHITOBIOSE BINDING PROTEIN DASA"/>
    <property type="match status" value="1"/>
</dbReference>
<dbReference type="EnsemblBacteria" id="BAC09600">
    <property type="protein sequence ID" value="BAC09600"/>
    <property type="gene ID" value="BAC09600"/>
</dbReference>